<dbReference type="AlphaFoldDB" id="X1PRA8"/>
<comment type="caution">
    <text evidence="1">The sequence shown here is derived from an EMBL/GenBank/DDBJ whole genome shotgun (WGS) entry which is preliminary data.</text>
</comment>
<feature type="non-terminal residue" evidence="1">
    <location>
        <position position="58"/>
    </location>
</feature>
<protein>
    <submittedName>
        <fullName evidence="1">Uncharacterized protein</fullName>
    </submittedName>
</protein>
<gene>
    <name evidence="1" type="ORF">S06H3_46527</name>
</gene>
<sequence>MPFGTKPTDEEIEAAKQEVQRDVAAIEHYFHSRWRVYPQNVGVAPPIQADAAADTFGA</sequence>
<evidence type="ECO:0000313" key="1">
    <source>
        <dbReference type="EMBL" id="GAI41605.1"/>
    </source>
</evidence>
<dbReference type="EMBL" id="BARV01029139">
    <property type="protein sequence ID" value="GAI41605.1"/>
    <property type="molecule type" value="Genomic_DNA"/>
</dbReference>
<organism evidence="1">
    <name type="scientific">marine sediment metagenome</name>
    <dbReference type="NCBI Taxonomy" id="412755"/>
    <lineage>
        <taxon>unclassified sequences</taxon>
        <taxon>metagenomes</taxon>
        <taxon>ecological metagenomes</taxon>
    </lineage>
</organism>
<name>X1PRA8_9ZZZZ</name>
<reference evidence="1" key="1">
    <citation type="journal article" date="2014" name="Front. Microbiol.">
        <title>High frequency of phylogenetically diverse reductive dehalogenase-homologous genes in deep subseafloor sedimentary metagenomes.</title>
        <authorList>
            <person name="Kawai M."/>
            <person name="Futagami T."/>
            <person name="Toyoda A."/>
            <person name="Takaki Y."/>
            <person name="Nishi S."/>
            <person name="Hori S."/>
            <person name="Arai W."/>
            <person name="Tsubouchi T."/>
            <person name="Morono Y."/>
            <person name="Uchiyama I."/>
            <person name="Ito T."/>
            <person name="Fujiyama A."/>
            <person name="Inagaki F."/>
            <person name="Takami H."/>
        </authorList>
    </citation>
    <scope>NUCLEOTIDE SEQUENCE</scope>
    <source>
        <strain evidence="1">Expedition CK06-06</strain>
    </source>
</reference>
<proteinExistence type="predicted"/>
<accession>X1PRA8</accession>